<sequence>MFIQNLLRSIHCTKGIIELIISLFNFGKWLEPIFLTDVKSL</sequence>
<dbReference type="EMBL" id="AMZN01000138">
    <property type="protein sequence ID" value="ELR68175.1"/>
    <property type="molecule type" value="Genomic_DNA"/>
</dbReference>
<accession>L8JH78</accession>
<protein>
    <submittedName>
        <fullName evidence="1">Uncharacterized protein</fullName>
    </submittedName>
</protein>
<evidence type="ECO:0000313" key="1">
    <source>
        <dbReference type="EMBL" id="ELR68175.1"/>
    </source>
</evidence>
<proteinExistence type="predicted"/>
<organism evidence="1 2">
    <name type="scientific">Fulvivirga imtechensis AK7</name>
    <dbReference type="NCBI Taxonomy" id="1237149"/>
    <lineage>
        <taxon>Bacteria</taxon>
        <taxon>Pseudomonadati</taxon>
        <taxon>Bacteroidota</taxon>
        <taxon>Cytophagia</taxon>
        <taxon>Cytophagales</taxon>
        <taxon>Fulvivirgaceae</taxon>
        <taxon>Fulvivirga</taxon>
    </lineage>
</organism>
<evidence type="ECO:0000313" key="2">
    <source>
        <dbReference type="Proteomes" id="UP000011135"/>
    </source>
</evidence>
<gene>
    <name evidence="1" type="ORF">C900_00703</name>
</gene>
<name>L8JH78_9BACT</name>
<comment type="caution">
    <text evidence="1">The sequence shown here is derived from an EMBL/GenBank/DDBJ whole genome shotgun (WGS) entry which is preliminary data.</text>
</comment>
<reference evidence="1 2" key="1">
    <citation type="submission" date="2012-12" db="EMBL/GenBank/DDBJ databases">
        <title>Genome assembly of Fulvivirga imtechensis AK7.</title>
        <authorList>
            <person name="Nupur N."/>
            <person name="Khatri I."/>
            <person name="Kumar R."/>
            <person name="Subramanian S."/>
            <person name="Pinnaka A."/>
        </authorList>
    </citation>
    <scope>NUCLEOTIDE SEQUENCE [LARGE SCALE GENOMIC DNA]</scope>
    <source>
        <strain evidence="1 2">AK7</strain>
    </source>
</reference>
<dbReference type="STRING" id="1237149.C900_00703"/>
<keyword evidence="2" id="KW-1185">Reference proteome</keyword>
<dbReference type="AlphaFoldDB" id="L8JH78"/>
<dbReference type="Proteomes" id="UP000011135">
    <property type="component" value="Unassembled WGS sequence"/>
</dbReference>